<comment type="subcellular location">
    <subcellularLocation>
        <location evidence="3">Cytoplasm</location>
    </subcellularLocation>
    <subcellularLocation>
        <location evidence="2">Nucleus</location>
    </subcellularLocation>
</comment>
<dbReference type="GO" id="GO:0005634">
    <property type="term" value="C:nucleus"/>
    <property type="evidence" value="ECO:0007669"/>
    <property type="project" value="UniProtKB-SubCell"/>
</dbReference>
<keyword evidence="9" id="KW-0539">Nucleus</keyword>
<keyword evidence="12" id="KW-1185">Reference proteome</keyword>
<evidence type="ECO:0000256" key="9">
    <source>
        <dbReference type="ARBA" id="ARBA00023242"/>
    </source>
</evidence>
<dbReference type="GO" id="GO:0046872">
    <property type="term" value="F:metal ion binding"/>
    <property type="evidence" value="ECO:0007669"/>
    <property type="project" value="UniProtKB-KW"/>
</dbReference>
<keyword evidence="7" id="KW-0560">Oxidoreductase</keyword>
<dbReference type="GO" id="GO:0005737">
    <property type="term" value="C:cytoplasm"/>
    <property type="evidence" value="ECO:0007669"/>
    <property type="project" value="UniProtKB-SubCell"/>
</dbReference>
<evidence type="ECO:0000256" key="8">
    <source>
        <dbReference type="ARBA" id="ARBA00023004"/>
    </source>
</evidence>
<evidence type="ECO:0000256" key="2">
    <source>
        <dbReference type="ARBA" id="ARBA00004123"/>
    </source>
</evidence>
<keyword evidence="6" id="KW-0479">Metal-binding</keyword>
<protein>
    <submittedName>
        <fullName evidence="11">Uncharacterized protein</fullName>
    </submittedName>
</protein>
<evidence type="ECO:0000313" key="12">
    <source>
        <dbReference type="Proteomes" id="UP001567538"/>
    </source>
</evidence>
<reference evidence="11 12" key="1">
    <citation type="submission" date="2024-06" db="EMBL/GenBank/DDBJ databases">
        <title>A chromosome level genome sequence of Diviner's sage (Salvia divinorum).</title>
        <authorList>
            <person name="Ford S.A."/>
            <person name="Ro D.-K."/>
            <person name="Ness R.W."/>
            <person name="Phillips M.A."/>
        </authorList>
    </citation>
    <scope>NUCLEOTIDE SEQUENCE [LARGE SCALE GENOMIC DNA]</scope>
    <source>
        <strain evidence="11">SAF-2024a</strain>
        <tissue evidence="11">Leaf</tissue>
    </source>
</reference>
<dbReference type="EMBL" id="JBEAFC010000008">
    <property type="protein sequence ID" value="KAL1544261.1"/>
    <property type="molecule type" value="Genomic_DNA"/>
</dbReference>
<dbReference type="PANTHER" id="PTHR22924">
    <property type="entry name" value="LEGHEMOGLOBIN-RELATED"/>
    <property type="match status" value="1"/>
</dbReference>
<keyword evidence="8" id="KW-0408">Iron</keyword>
<dbReference type="PRINTS" id="PR00188">
    <property type="entry name" value="PLANTGLOBIN"/>
</dbReference>
<organism evidence="11 12">
    <name type="scientific">Salvia divinorum</name>
    <name type="common">Maria pastora</name>
    <name type="synonym">Diviner's sage</name>
    <dbReference type="NCBI Taxonomy" id="28513"/>
    <lineage>
        <taxon>Eukaryota</taxon>
        <taxon>Viridiplantae</taxon>
        <taxon>Streptophyta</taxon>
        <taxon>Embryophyta</taxon>
        <taxon>Tracheophyta</taxon>
        <taxon>Spermatophyta</taxon>
        <taxon>Magnoliopsida</taxon>
        <taxon>eudicotyledons</taxon>
        <taxon>Gunneridae</taxon>
        <taxon>Pentapetalae</taxon>
        <taxon>asterids</taxon>
        <taxon>lamiids</taxon>
        <taxon>Lamiales</taxon>
        <taxon>Lamiaceae</taxon>
        <taxon>Nepetoideae</taxon>
        <taxon>Mentheae</taxon>
        <taxon>Salviinae</taxon>
        <taxon>Salvia</taxon>
        <taxon>Salvia subgen. Calosphace</taxon>
    </lineage>
</organism>
<evidence type="ECO:0000256" key="3">
    <source>
        <dbReference type="ARBA" id="ARBA00004496"/>
    </source>
</evidence>
<evidence type="ECO:0000256" key="5">
    <source>
        <dbReference type="ARBA" id="ARBA00022617"/>
    </source>
</evidence>
<evidence type="ECO:0000256" key="6">
    <source>
        <dbReference type="ARBA" id="ARBA00022723"/>
    </source>
</evidence>
<comment type="catalytic activity">
    <reaction evidence="10">
        <text>Fe(III)-heme b-[protein] + nitric oxide + H2O = Fe(II)-heme b-[protein] + nitrite + 2 H(+)</text>
        <dbReference type="Rhea" id="RHEA:77711"/>
        <dbReference type="Rhea" id="RHEA-COMP:18975"/>
        <dbReference type="Rhea" id="RHEA-COMP:18976"/>
        <dbReference type="ChEBI" id="CHEBI:15377"/>
        <dbReference type="ChEBI" id="CHEBI:15378"/>
        <dbReference type="ChEBI" id="CHEBI:16301"/>
        <dbReference type="ChEBI" id="CHEBI:16480"/>
        <dbReference type="ChEBI" id="CHEBI:55376"/>
        <dbReference type="ChEBI" id="CHEBI:60344"/>
    </reaction>
    <physiologicalReaction direction="right-to-left" evidence="10">
        <dbReference type="Rhea" id="RHEA:77713"/>
    </physiologicalReaction>
</comment>
<keyword evidence="5" id="KW-0349">Heme</keyword>
<dbReference type="PROSITE" id="PS00208">
    <property type="entry name" value="PLANT_GLOBIN"/>
    <property type="match status" value="1"/>
</dbReference>
<evidence type="ECO:0000256" key="7">
    <source>
        <dbReference type="ARBA" id="ARBA00023002"/>
    </source>
</evidence>
<dbReference type="PANTHER" id="PTHR22924:SF98">
    <property type="entry name" value="NON-SYMBIOTIC HEMOGLOBIN 3"/>
    <property type="match status" value="1"/>
</dbReference>
<dbReference type="Proteomes" id="UP001567538">
    <property type="component" value="Unassembled WGS sequence"/>
</dbReference>
<comment type="cofactor">
    <cofactor evidence="1">
        <name>heme b</name>
        <dbReference type="ChEBI" id="CHEBI:60344"/>
    </cofactor>
</comment>
<evidence type="ECO:0000313" key="11">
    <source>
        <dbReference type="EMBL" id="KAL1544261.1"/>
    </source>
</evidence>
<evidence type="ECO:0000256" key="4">
    <source>
        <dbReference type="ARBA" id="ARBA00022490"/>
    </source>
</evidence>
<dbReference type="InterPro" id="IPR019824">
    <property type="entry name" value="Leghaemoglobin_Fe_BS"/>
</dbReference>
<accession>A0ABD1GJG9</accession>
<dbReference type="GO" id="GO:0016491">
    <property type="term" value="F:oxidoreductase activity"/>
    <property type="evidence" value="ECO:0007669"/>
    <property type="project" value="UniProtKB-KW"/>
</dbReference>
<gene>
    <name evidence="11" type="ORF">AAHA92_21135</name>
</gene>
<proteinExistence type="predicted"/>
<name>A0ABD1GJG9_SALDI</name>
<dbReference type="InterPro" id="IPR012292">
    <property type="entry name" value="Globin/Proto"/>
</dbReference>
<evidence type="ECO:0000256" key="1">
    <source>
        <dbReference type="ARBA" id="ARBA00001970"/>
    </source>
</evidence>
<keyword evidence="4" id="KW-0963">Cytoplasm</keyword>
<evidence type="ECO:0000256" key="10">
    <source>
        <dbReference type="ARBA" id="ARBA00048118"/>
    </source>
</evidence>
<sequence>MSILKISNIGSTSELDVHLSIRIIIEEALIAPSAKQLIRFLKDSEDPVGQNPKLKPHAVTVFVMFSYACRHVIRLCNLGKLEKFV</sequence>
<dbReference type="InterPro" id="IPR001032">
    <property type="entry name" value="Leghaemoglobin-like"/>
</dbReference>
<dbReference type="AlphaFoldDB" id="A0ABD1GJG9"/>
<dbReference type="Gene3D" id="1.10.490.10">
    <property type="entry name" value="Globins"/>
    <property type="match status" value="1"/>
</dbReference>
<comment type="caution">
    <text evidence="11">The sequence shown here is derived from an EMBL/GenBank/DDBJ whole genome shotgun (WGS) entry which is preliminary data.</text>
</comment>